<reference evidence="2 3" key="1">
    <citation type="submission" date="2023-10" db="EMBL/GenBank/DDBJ databases">
        <title>Genomes of two closely related lineages of the louse Polyplax serrata with different host specificities.</title>
        <authorList>
            <person name="Martinu J."/>
            <person name="Tarabai H."/>
            <person name="Stefka J."/>
            <person name="Hypsa V."/>
        </authorList>
    </citation>
    <scope>NUCLEOTIDE SEQUENCE [LARGE SCALE GENOMIC DNA]</scope>
    <source>
        <strain evidence="2">HR10_N</strain>
    </source>
</reference>
<accession>A0AAN8P8T1</accession>
<dbReference type="EMBL" id="JAWJWE010000039">
    <property type="protein sequence ID" value="KAK6620922.1"/>
    <property type="molecule type" value="Genomic_DNA"/>
</dbReference>
<evidence type="ECO:0000256" key="1">
    <source>
        <dbReference type="SAM" id="MobiDB-lite"/>
    </source>
</evidence>
<protein>
    <submittedName>
        <fullName evidence="2">Uncharacterized protein</fullName>
    </submittedName>
</protein>
<dbReference type="Proteomes" id="UP001372834">
    <property type="component" value="Unassembled WGS sequence"/>
</dbReference>
<feature type="region of interest" description="Disordered" evidence="1">
    <location>
        <begin position="27"/>
        <end position="51"/>
    </location>
</feature>
<proteinExistence type="predicted"/>
<evidence type="ECO:0000313" key="3">
    <source>
        <dbReference type="Proteomes" id="UP001372834"/>
    </source>
</evidence>
<name>A0AAN8P8T1_POLSC</name>
<feature type="compositionally biased region" description="Basic and acidic residues" evidence="1">
    <location>
        <begin position="35"/>
        <end position="44"/>
    </location>
</feature>
<comment type="caution">
    <text evidence="2">The sequence shown here is derived from an EMBL/GenBank/DDBJ whole genome shotgun (WGS) entry which is preliminary data.</text>
</comment>
<sequence>MQFLPGESIQVEQIYKSSLHYEVKKKLAKTSGGNNDDKSDDHRHSVQVQEKLQTKKISLREPPTFVKGAIRGTVLEGKLDGVAIRYSLTNRKMIVQKLQKQFYGFLYIGLGVQSHIKCQSLGIASGVLLRMYLKFSGFLQCLSLTQVENQKEPKIPGIPLPLCVNVCVCAWVTQPQI</sequence>
<evidence type="ECO:0000313" key="2">
    <source>
        <dbReference type="EMBL" id="KAK6620922.1"/>
    </source>
</evidence>
<organism evidence="2 3">
    <name type="scientific">Polyplax serrata</name>
    <name type="common">Common mouse louse</name>
    <dbReference type="NCBI Taxonomy" id="468196"/>
    <lineage>
        <taxon>Eukaryota</taxon>
        <taxon>Metazoa</taxon>
        <taxon>Ecdysozoa</taxon>
        <taxon>Arthropoda</taxon>
        <taxon>Hexapoda</taxon>
        <taxon>Insecta</taxon>
        <taxon>Pterygota</taxon>
        <taxon>Neoptera</taxon>
        <taxon>Paraneoptera</taxon>
        <taxon>Psocodea</taxon>
        <taxon>Troctomorpha</taxon>
        <taxon>Phthiraptera</taxon>
        <taxon>Anoplura</taxon>
        <taxon>Polyplacidae</taxon>
        <taxon>Polyplax</taxon>
    </lineage>
</organism>
<dbReference type="AlphaFoldDB" id="A0AAN8P8T1"/>
<gene>
    <name evidence="2" type="ORF">RUM43_011221</name>
</gene>